<evidence type="ECO:0000259" key="3">
    <source>
        <dbReference type="Pfam" id="PF04836"/>
    </source>
</evidence>
<keyword evidence="5" id="KW-1185">Reference proteome</keyword>
<accession>A0A6P4Z9P9</accession>
<name>A0A6P4Z9P9_BRABE</name>
<proteinExistence type="inferred from homology"/>
<reference evidence="6" key="1">
    <citation type="submission" date="2025-08" db="UniProtKB">
        <authorList>
            <consortium name="RefSeq"/>
        </authorList>
    </citation>
    <scope>IDENTIFICATION</scope>
    <source>
        <tissue evidence="6">Gonad</tissue>
    </source>
</reference>
<dbReference type="RefSeq" id="XP_019633388.1">
    <property type="nucleotide sequence ID" value="XM_019777829.1"/>
</dbReference>
<feature type="domain" description="Interferon-related developmental regulator C-terminal" evidence="3">
    <location>
        <begin position="389"/>
        <end position="441"/>
    </location>
</feature>
<feature type="compositionally biased region" description="Low complexity" evidence="2">
    <location>
        <begin position="45"/>
        <end position="55"/>
    </location>
</feature>
<dbReference type="InterPro" id="IPR007701">
    <property type="entry name" value="Interferon-rel_develop_reg_N"/>
</dbReference>
<dbReference type="InterPro" id="IPR011989">
    <property type="entry name" value="ARM-like"/>
</dbReference>
<dbReference type="KEGG" id="bbel:109476808"/>
<evidence type="ECO:0000256" key="1">
    <source>
        <dbReference type="ARBA" id="ARBA00008828"/>
    </source>
</evidence>
<feature type="domain" description="Interferon-related developmental regulator N-terminal" evidence="4">
    <location>
        <begin position="44"/>
        <end position="344"/>
    </location>
</feature>
<dbReference type="PANTHER" id="PTHR12354:SF1">
    <property type="entry name" value="INTERFERON-RELATED DEVELOPMENTAL REGULATOR 1"/>
    <property type="match status" value="1"/>
</dbReference>
<gene>
    <name evidence="6" type="primary">LOC109476808</name>
</gene>
<protein>
    <submittedName>
        <fullName evidence="6">Interferon-related developmental regulator 2-like isoform X1</fullName>
    </submittedName>
</protein>
<dbReference type="SUPFAM" id="SSF48371">
    <property type="entry name" value="ARM repeat"/>
    <property type="match status" value="1"/>
</dbReference>
<sequence>MPPRGNKKKKAGYPTRSHKLRVILLPGGRSSAEQSDTDLVDDTASNVSSSSDLRSLTGEEGIPPPDAIDETEAQEDFEEKLRDQIDGTTQKSASGRKSCLAGLRQTFSRKVLPDFIDNRKVTITDCVERCLKKGKGEEQALAASVGSLLCVQLGSREGCEEIYNSLKPIMITIMNDKSAAATARAACAQALGLICFIAAGDMEEVVDIMTSLEKIFCAAYLKGDGTSPSHSPALQALHCAALSAWTLLLSIAPPSKVQEFVKTHLPKLPQLLQSDDVNMRITAGEAIALLYELARAEDEDFLGADLDSLCARLKQLATESVKYIAKNDKRKQRSSFRDILRGVEEAEAPNDTVRFSVEEIYLDSWVKKRQYEAFKDSLGAGVNQHLQENELLRDIFSLGAPIDVAAYNKQNKISRFERHMYNSAAFKARTKVRSKQRDKRTVTA</sequence>
<dbReference type="InterPro" id="IPR039777">
    <property type="entry name" value="IFRD"/>
</dbReference>
<feature type="region of interest" description="Disordered" evidence="2">
    <location>
        <begin position="26"/>
        <end position="68"/>
    </location>
</feature>
<comment type="similarity">
    <text evidence="1">Belongs to the IFRD family.</text>
</comment>
<evidence type="ECO:0000256" key="2">
    <source>
        <dbReference type="SAM" id="MobiDB-lite"/>
    </source>
</evidence>
<organism evidence="5 6">
    <name type="scientific">Branchiostoma belcheri</name>
    <name type="common">Amphioxus</name>
    <dbReference type="NCBI Taxonomy" id="7741"/>
    <lineage>
        <taxon>Eukaryota</taxon>
        <taxon>Metazoa</taxon>
        <taxon>Chordata</taxon>
        <taxon>Cephalochordata</taxon>
        <taxon>Leptocardii</taxon>
        <taxon>Amphioxiformes</taxon>
        <taxon>Branchiostomatidae</taxon>
        <taxon>Branchiostoma</taxon>
    </lineage>
</organism>
<dbReference type="Gene3D" id="1.25.10.10">
    <property type="entry name" value="Leucine-rich Repeat Variant"/>
    <property type="match status" value="1"/>
</dbReference>
<dbReference type="AlphaFoldDB" id="A0A6P4Z9P9"/>
<dbReference type="Pfam" id="PF04836">
    <property type="entry name" value="IFRD_C"/>
    <property type="match status" value="1"/>
</dbReference>
<evidence type="ECO:0000259" key="4">
    <source>
        <dbReference type="Pfam" id="PF05004"/>
    </source>
</evidence>
<dbReference type="Proteomes" id="UP000515135">
    <property type="component" value="Unplaced"/>
</dbReference>
<evidence type="ECO:0000313" key="5">
    <source>
        <dbReference type="Proteomes" id="UP000515135"/>
    </source>
</evidence>
<dbReference type="Pfam" id="PF05004">
    <property type="entry name" value="IFRD"/>
    <property type="match status" value="1"/>
</dbReference>
<dbReference type="PANTHER" id="PTHR12354">
    <property type="entry name" value="INTERFERON-RELATED DEVELOPMENTAL REGULATOR"/>
    <property type="match status" value="1"/>
</dbReference>
<dbReference type="GeneID" id="109476808"/>
<dbReference type="OrthoDB" id="18978at2759"/>
<evidence type="ECO:0000313" key="6">
    <source>
        <dbReference type="RefSeq" id="XP_019633388.1"/>
    </source>
</evidence>
<dbReference type="InterPro" id="IPR016024">
    <property type="entry name" value="ARM-type_fold"/>
</dbReference>
<dbReference type="InterPro" id="IPR006921">
    <property type="entry name" value="Interferon-rel_develop_reg_C"/>
</dbReference>